<protein>
    <submittedName>
        <fullName evidence="1">Uncharacterized protein</fullName>
    </submittedName>
</protein>
<sequence>MHSAMVSSELPRQDLQIHLSRVFTSTPVAKYPKRISVIDHRTDCAVFAGINLHLNGLRLGFPFKNVFVRQHFAISRVAVLAPEFQASDFVAMTQHIGKTVRREARRLVAFAAAGSNQHAMACCLS</sequence>
<reference evidence="1 2" key="1">
    <citation type="submission" date="2018-07" db="EMBL/GenBank/DDBJ databases">
        <title>Genomic Encyclopedia of Type Strains, Phase III (KMG-III): the genomes of soil and plant-associated and newly described type strains.</title>
        <authorList>
            <person name="Whitman W."/>
        </authorList>
    </citation>
    <scope>NUCLEOTIDE SEQUENCE [LARGE SCALE GENOMIC DNA]</scope>
    <source>
        <strain evidence="1 2">31-25a</strain>
    </source>
</reference>
<dbReference type="AlphaFoldDB" id="A0A368YBW3"/>
<accession>A0A368YBW3</accession>
<evidence type="ECO:0000313" key="1">
    <source>
        <dbReference type="EMBL" id="RCW77741.1"/>
    </source>
</evidence>
<gene>
    <name evidence="1" type="ORF">C7476_1385</name>
</gene>
<dbReference type="EMBL" id="QPJM01000038">
    <property type="protein sequence ID" value="RCW77741.1"/>
    <property type="molecule type" value="Genomic_DNA"/>
</dbReference>
<comment type="caution">
    <text evidence="1">The sequence shown here is derived from an EMBL/GenBank/DDBJ whole genome shotgun (WGS) entry which is preliminary data.</text>
</comment>
<dbReference type="Proteomes" id="UP000253324">
    <property type="component" value="Unassembled WGS sequence"/>
</dbReference>
<proteinExistence type="predicted"/>
<keyword evidence="2" id="KW-1185">Reference proteome</keyword>
<organism evidence="1 2">
    <name type="scientific">Phyllobacterium bourgognense</name>
    <dbReference type="NCBI Taxonomy" id="314236"/>
    <lineage>
        <taxon>Bacteria</taxon>
        <taxon>Pseudomonadati</taxon>
        <taxon>Pseudomonadota</taxon>
        <taxon>Alphaproteobacteria</taxon>
        <taxon>Hyphomicrobiales</taxon>
        <taxon>Phyllobacteriaceae</taxon>
        <taxon>Phyllobacterium</taxon>
    </lineage>
</organism>
<evidence type="ECO:0000313" key="2">
    <source>
        <dbReference type="Proteomes" id="UP000253324"/>
    </source>
</evidence>
<name>A0A368YBW3_9HYPH</name>